<name>A0A392SDT3_9FABA</name>
<keyword evidence="1" id="KW-0472">Membrane</keyword>
<protein>
    <submittedName>
        <fullName evidence="2">Uncharacterized protein</fullName>
    </submittedName>
</protein>
<evidence type="ECO:0000313" key="2">
    <source>
        <dbReference type="EMBL" id="MCI46045.1"/>
    </source>
</evidence>
<evidence type="ECO:0000256" key="1">
    <source>
        <dbReference type="SAM" id="Phobius"/>
    </source>
</evidence>
<feature type="transmembrane region" description="Helical" evidence="1">
    <location>
        <begin position="70"/>
        <end position="90"/>
    </location>
</feature>
<proteinExistence type="predicted"/>
<comment type="caution">
    <text evidence="2">The sequence shown here is derived from an EMBL/GenBank/DDBJ whole genome shotgun (WGS) entry which is preliminary data.</text>
</comment>
<dbReference type="AlphaFoldDB" id="A0A392SDT3"/>
<evidence type="ECO:0000313" key="3">
    <source>
        <dbReference type="Proteomes" id="UP000265520"/>
    </source>
</evidence>
<dbReference type="Proteomes" id="UP000265520">
    <property type="component" value="Unassembled WGS sequence"/>
</dbReference>
<sequence>MWIILDSTVLQWKKDPLPWLPGNVWPTSLRTIFEGVDNIVVPSLLVPHGPLSHDSSPNIHPGLIGVGPHLLGVCLLAFILHLSGLVPPVLRGNQAS</sequence>
<keyword evidence="3" id="KW-1185">Reference proteome</keyword>
<dbReference type="EMBL" id="LXQA010352032">
    <property type="protein sequence ID" value="MCI46045.1"/>
    <property type="molecule type" value="Genomic_DNA"/>
</dbReference>
<keyword evidence="1" id="KW-1133">Transmembrane helix</keyword>
<accession>A0A392SDT3</accession>
<reference evidence="2 3" key="1">
    <citation type="journal article" date="2018" name="Front. Plant Sci.">
        <title>Red Clover (Trifolium pratense) and Zigzag Clover (T. medium) - A Picture of Genomic Similarities and Differences.</title>
        <authorList>
            <person name="Dluhosova J."/>
            <person name="Istvanek J."/>
            <person name="Nedelnik J."/>
            <person name="Repkova J."/>
        </authorList>
    </citation>
    <scope>NUCLEOTIDE SEQUENCE [LARGE SCALE GENOMIC DNA]</scope>
    <source>
        <strain evidence="3">cv. 10/8</strain>
        <tissue evidence="2">Leaf</tissue>
    </source>
</reference>
<keyword evidence="1" id="KW-0812">Transmembrane</keyword>
<organism evidence="2 3">
    <name type="scientific">Trifolium medium</name>
    <dbReference type="NCBI Taxonomy" id="97028"/>
    <lineage>
        <taxon>Eukaryota</taxon>
        <taxon>Viridiplantae</taxon>
        <taxon>Streptophyta</taxon>
        <taxon>Embryophyta</taxon>
        <taxon>Tracheophyta</taxon>
        <taxon>Spermatophyta</taxon>
        <taxon>Magnoliopsida</taxon>
        <taxon>eudicotyledons</taxon>
        <taxon>Gunneridae</taxon>
        <taxon>Pentapetalae</taxon>
        <taxon>rosids</taxon>
        <taxon>fabids</taxon>
        <taxon>Fabales</taxon>
        <taxon>Fabaceae</taxon>
        <taxon>Papilionoideae</taxon>
        <taxon>50 kb inversion clade</taxon>
        <taxon>NPAAA clade</taxon>
        <taxon>Hologalegina</taxon>
        <taxon>IRL clade</taxon>
        <taxon>Trifolieae</taxon>
        <taxon>Trifolium</taxon>
    </lineage>
</organism>